<dbReference type="InterPro" id="IPR050171">
    <property type="entry name" value="MFS_Transporters"/>
</dbReference>
<feature type="transmembrane region" description="Helical" evidence="7">
    <location>
        <begin position="81"/>
        <end position="99"/>
    </location>
</feature>
<feature type="transmembrane region" description="Helical" evidence="7">
    <location>
        <begin position="256"/>
        <end position="275"/>
    </location>
</feature>
<evidence type="ECO:0000256" key="7">
    <source>
        <dbReference type="SAM" id="Phobius"/>
    </source>
</evidence>
<dbReference type="InterPro" id="IPR011701">
    <property type="entry name" value="MFS"/>
</dbReference>
<keyword evidence="4 7" id="KW-0812">Transmembrane</keyword>
<dbReference type="GO" id="GO:0005886">
    <property type="term" value="C:plasma membrane"/>
    <property type="evidence" value="ECO:0007669"/>
    <property type="project" value="UniProtKB-SubCell"/>
</dbReference>
<feature type="transmembrane region" description="Helical" evidence="7">
    <location>
        <begin position="139"/>
        <end position="162"/>
    </location>
</feature>
<dbReference type="Pfam" id="PF07690">
    <property type="entry name" value="MFS_1"/>
    <property type="match status" value="1"/>
</dbReference>
<keyword evidence="2" id="KW-0813">Transport</keyword>
<dbReference type="InterPro" id="IPR020846">
    <property type="entry name" value="MFS_dom"/>
</dbReference>
<feature type="transmembrane region" description="Helical" evidence="7">
    <location>
        <begin position="168"/>
        <end position="189"/>
    </location>
</feature>
<dbReference type="InterPro" id="IPR036259">
    <property type="entry name" value="MFS_trans_sf"/>
</dbReference>
<feature type="transmembrane region" description="Helical" evidence="7">
    <location>
        <begin position="18"/>
        <end position="40"/>
    </location>
</feature>
<comment type="subcellular location">
    <subcellularLocation>
        <location evidence="1">Cell membrane</location>
        <topology evidence="1">Multi-pass membrane protein</topology>
    </subcellularLocation>
</comment>
<protein>
    <submittedName>
        <fullName evidence="9">Unannotated protein</fullName>
    </submittedName>
</protein>
<accession>A0A6J6GYG1</accession>
<dbReference type="EMBL" id="CAEZUS010000047">
    <property type="protein sequence ID" value="CAB4606407.1"/>
    <property type="molecule type" value="Genomic_DNA"/>
</dbReference>
<sequence>MRYFTQYFDLLTPKARRLILGVGFNAIGGGMTMSLILVYLHDMRGFTTTFGGLLLAWSAFMALLIGGPSGALIDRIGPKKVILAGLLLKICATAAWAFVDNKTMAIIVATASAIGDSTTWPGQTVMLTRMTKPEDRQKIFGLNFMLLNLGLGLGGLISSLIVSNSSLLSYQILYLVDACTYLIFFVAILSLRGPEVEKYVAEAHEPQSGSYSELFKITSLMRLSFGGLVLMIFGYGATMSGIPLFATQVLDLSPKWLGVIFAANTITIFLLQPLVLKLLDRISKQQALVSVSLIWALSWLFVGVSPLAPLFVAVILLSVSQIVFAFGEMVWSPTAPALANELSPEHLRGRANALMGMQWGISGVIGPVMAGTMIDADLGILWVVLMIFGALIPIQLFRGVRAAS</sequence>
<evidence type="ECO:0000313" key="9">
    <source>
        <dbReference type="EMBL" id="CAB4606407.1"/>
    </source>
</evidence>
<evidence type="ECO:0000256" key="4">
    <source>
        <dbReference type="ARBA" id="ARBA00022692"/>
    </source>
</evidence>
<keyword evidence="5 7" id="KW-1133">Transmembrane helix</keyword>
<feature type="transmembrane region" description="Helical" evidence="7">
    <location>
        <begin position="380"/>
        <end position="400"/>
    </location>
</feature>
<evidence type="ECO:0000256" key="2">
    <source>
        <dbReference type="ARBA" id="ARBA00022448"/>
    </source>
</evidence>
<feature type="domain" description="Major facilitator superfamily (MFS) profile" evidence="8">
    <location>
        <begin position="1"/>
        <end position="404"/>
    </location>
</feature>
<dbReference type="SUPFAM" id="SSF103473">
    <property type="entry name" value="MFS general substrate transporter"/>
    <property type="match status" value="1"/>
</dbReference>
<evidence type="ECO:0000256" key="5">
    <source>
        <dbReference type="ARBA" id="ARBA00022989"/>
    </source>
</evidence>
<keyword evidence="6 7" id="KW-0472">Membrane</keyword>
<feature type="transmembrane region" description="Helical" evidence="7">
    <location>
        <begin position="287"/>
        <end position="304"/>
    </location>
</feature>
<proteinExistence type="predicted"/>
<dbReference type="PANTHER" id="PTHR23517:SF2">
    <property type="entry name" value="MULTIDRUG RESISTANCE PROTEIN MDTH"/>
    <property type="match status" value="1"/>
</dbReference>
<evidence type="ECO:0000256" key="6">
    <source>
        <dbReference type="ARBA" id="ARBA00023136"/>
    </source>
</evidence>
<evidence type="ECO:0000256" key="3">
    <source>
        <dbReference type="ARBA" id="ARBA00022475"/>
    </source>
</evidence>
<evidence type="ECO:0000259" key="8">
    <source>
        <dbReference type="PROSITE" id="PS50850"/>
    </source>
</evidence>
<dbReference type="AlphaFoldDB" id="A0A6J6GYG1"/>
<dbReference type="Gene3D" id="1.20.1250.20">
    <property type="entry name" value="MFS general substrate transporter like domains"/>
    <property type="match status" value="2"/>
</dbReference>
<reference evidence="9" key="1">
    <citation type="submission" date="2020-05" db="EMBL/GenBank/DDBJ databases">
        <authorList>
            <person name="Chiriac C."/>
            <person name="Salcher M."/>
            <person name="Ghai R."/>
            <person name="Kavagutti S V."/>
        </authorList>
    </citation>
    <scope>NUCLEOTIDE SEQUENCE</scope>
</reference>
<name>A0A6J6GYG1_9ZZZZ</name>
<feature type="transmembrane region" description="Helical" evidence="7">
    <location>
        <begin position="225"/>
        <end position="250"/>
    </location>
</feature>
<dbReference type="PROSITE" id="PS50850">
    <property type="entry name" value="MFS"/>
    <property type="match status" value="1"/>
</dbReference>
<keyword evidence="3" id="KW-1003">Cell membrane</keyword>
<feature type="transmembrane region" description="Helical" evidence="7">
    <location>
        <begin position="46"/>
        <end position="69"/>
    </location>
</feature>
<feature type="transmembrane region" description="Helical" evidence="7">
    <location>
        <begin position="105"/>
        <end position="127"/>
    </location>
</feature>
<dbReference type="GO" id="GO:0022857">
    <property type="term" value="F:transmembrane transporter activity"/>
    <property type="evidence" value="ECO:0007669"/>
    <property type="project" value="InterPro"/>
</dbReference>
<organism evidence="9">
    <name type="scientific">freshwater metagenome</name>
    <dbReference type="NCBI Taxonomy" id="449393"/>
    <lineage>
        <taxon>unclassified sequences</taxon>
        <taxon>metagenomes</taxon>
        <taxon>ecological metagenomes</taxon>
    </lineage>
</organism>
<gene>
    <name evidence="9" type="ORF">UFOPK1852_00427</name>
</gene>
<evidence type="ECO:0000256" key="1">
    <source>
        <dbReference type="ARBA" id="ARBA00004651"/>
    </source>
</evidence>
<dbReference type="PANTHER" id="PTHR23517">
    <property type="entry name" value="RESISTANCE PROTEIN MDTM, PUTATIVE-RELATED-RELATED"/>
    <property type="match status" value="1"/>
</dbReference>